<dbReference type="Pfam" id="PF05721">
    <property type="entry name" value="PhyH"/>
    <property type="match status" value="1"/>
</dbReference>
<reference evidence="1" key="1">
    <citation type="submission" date="2020-04" db="EMBL/GenBank/DDBJ databases">
        <title>Genome Assembly and Annotation of Botryosphaeria dothidea sdau 11-99, a Latent Pathogen of Apple Fruit Ring Rot in China.</title>
        <authorList>
            <person name="Yu C."/>
            <person name="Diao Y."/>
            <person name="Lu Q."/>
            <person name="Zhao J."/>
            <person name="Cui S."/>
            <person name="Peng C."/>
            <person name="He B."/>
            <person name="Liu H."/>
        </authorList>
    </citation>
    <scope>NUCLEOTIDE SEQUENCE [LARGE SCALE GENOMIC DNA]</scope>
    <source>
        <strain evidence="1">Sdau11-99</strain>
    </source>
</reference>
<accession>A0A8H4IZN6</accession>
<dbReference type="SUPFAM" id="SSF51197">
    <property type="entry name" value="Clavaminate synthase-like"/>
    <property type="match status" value="1"/>
</dbReference>
<keyword evidence="2" id="KW-1185">Reference proteome</keyword>
<dbReference type="AlphaFoldDB" id="A0A8H4IZN6"/>
<name>A0A8H4IZN6_9PEZI</name>
<keyword evidence="1" id="KW-0560">Oxidoreductase</keyword>
<dbReference type="EMBL" id="WWBZ02000014">
    <property type="protein sequence ID" value="KAF4310565.1"/>
    <property type="molecule type" value="Genomic_DNA"/>
</dbReference>
<evidence type="ECO:0000313" key="1">
    <source>
        <dbReference type="EMBL" id="KAF4310565.1"/>
    </source>
</evidence>
<dbReference type="PANTHER" id="PTHR31630:SF6">
    <property type="entry name" value="PHYTANOYL-COA DIOXYGENASE-RELATED"/>
    <property type="match status" value="1"/>
</dbReference>
<dbReference type="PANTHER" id="PTHR31630">
    <property type="entry name" value="PHYTANOYL-COA DIOXYGENASE-RELATED-RELATED"/>
    <property type="match status" value="1"/>
</dbReference>
<keyword evidence="1" id="KW-0223">Dioxygenase</keyword>
<protein>
    <submittedName>
        <fullName evidence="1">Phytanoyl-CoA dioxygenase</fullName>
    </submittedName>
</protein>
<organism evidence="1 2">
    <name type="scientific">Botryosphaeria dothidea</name>
    <dbReference type="NCBI Taxonomy" id="55169"/>
    <lineage>
        <taxon>Eukaryota</taxon>
        <taxon>Fungi</taxon>
        <taxon>Dikarya</taxon>
        <taxon>Ascomycota</taxon>
        <taxon>Pezizomycotina</taxon>
        <taxon>Dothideomycetes</taxon>
        <taxon>Dothideomycetes incertae sedis</taxon>
        <taxon>Botryosphaeriales</taxon>
        <taxon>Botryosphaeriaceae</taxon>
        <taxon>Botryosphaeria</taxon>
    </lineage>
</organism>
<dbReference type="Gene3D" id="2.60.120.620">
    <property type="entry name" value="q2cbj1_9rhob like domain"/>
    <property type="match status" value="1"/>
</dbReference>
<dbReference type="OrthoDB" id="445007at2759"/>
<dbReference type="InterPro" id="IPR008775">
    <property type="entry name" value="Phytyl_CoA_dOase-like"/>
</dbReference>
<gene>
    <name evidence="1" type="ORF">GTA08_BOTSDO13881</name>
</gene>
<evidence type="ECO:0000313" key="2">
    <source>
        <dbReference type="Proteomes" id="UP000572817"/>
    </source>
</evidence>
<proteinExistence type="predicted"/>
<dbReference type="GO" id="GO:0051213">
    <property type="term" value="F:dioxygenase activity"/>
    <property type="evidence" value="ECO:0007669"/>
    <property type="project" value="UniProtKB-KW"/>
</dbReference>
<sequence>MASTTTTQTTVDNETKVLKNIQASHGDWRDNLLRDGYAVIKNAIPAARADAYRARAHDWLTSFGTPLDLADRSTWTTPNLPVQSKINTFNAYGVPHEAFMWDARLEPGVVGAFELLWGTPELLVSFDALNVTLPNRADRPPKGAWPHVDQSPFRRGLCCVQGVVNLSPSGPDDGGLVVFPRSHELLGEFFDTQTDRAAWERRDVFLFSEAQVRWFEERGARPHKVCAEPGDLLVWDSRTVHWGAEPSARSDRIRTVIYASYAPAAWASEEQLAEKAKIFKAWAGTTHWPHDNIVFRDGKARLEDGTEDPRNREQPRELPELSDRLLKLAGARRYDGTDVVPAA</sequence>
<comment type="caution">
    <text evidence="1">The sequence shown here is derived from an EMBL/GenBank/DDBJ whole genome shotgun (WGS) entry which is preliminary data.</text>
</comment>
<dbReference type="Proteomes" id="UP000572817">
    <property type="component" value="Unassembled WGS sequence"/>
</dbReference>